<evidence type="ECO:0000313" key="2">
    <source>
        <dbReference type="EMBL" id="SJZ66570.1"/>
    </source>
</evidence>
<dbReference type="EMBL" id="FUXC01000004">
    <property type="protein sequence ID" value="SJZ66570.1"/>
    <property type="molecule type" value="Genomic_DNA"/>
</dbReference>
<feature type="transmembrane region" description="Helical" evidence="1">
    <location>
        <begin position="64"/>
        <end position="82"/>
    </location>
</feature>
<dbReference type="Pfam" id="PF14897">
    <property type="entry name" value="EpsG"/>
    <property type="match status" value="1"/>
</dbReference>
<dbReference type="STRING" id="225004.SAMN02745152_00863"/>
<evidence type="ECO:0000256" key="1">
    <source>
        <dbReference type="SAM" id="Phobius"/>
    </source>
</evidence>
<keyword evidence="1" id="KW-1133">Transmembrane helix</keyword>
<reference evidence="2 3" key="1">
    <citation type="submission" date="2017-02" db="EMBL/GenBank/DDBJ databases">
        <authorList>
            <person name="Peterson S.W."/>
        </authorList>
    </citation>
    <scope>NUCLEOTIDE SEQUENCE [LARGE SCALE GENOMIC DNA]</scope>
    <source>
        <strain evidence="2 3">ATCC BAA-909</strain>
    </source>
</reference>
<protein>
    <submittedName>
        <fullName evidence="2">EpsG family protein</fullName>
    </submittedName>
</protein>
<gene>
    <name evidence="2" type="ORF">SAMN02745152_00863</name>
</gene>
<sequence length="329" mass="39737">MDKLLIKTRSKKIYISSMFVFLFSVIVAYQLLGESLDYANYVDIFSDTKHRIEPIWMLLRLSKLYIGFSLPTLFFFTTFFSLQSKFNFYYESCEKYYLFLIASYIFTYFWIHEYTQFRVTFALATFVYSYKIQDNKIKLLLMFCVCLLMHYSCIVLFPLLFFLNFKKKGTYVIIPVSLFIIAILFSNRLRNPSFWFELFSRINMEFFTVVIMAKLGNTLDFTVFNKLYLLLFILFITSYYTGIKNRREPDRLFYFCFKLTSYSLSLFYFFALTPFPVMAFRFSEFFLPFSLVLLIKNIDYIKEKYIYLIFIFIYIFMVSLKMLTSTGRL</sequence>
<keyword evidence="1" id="KW-0472">Membrane</keyword>
<dbReference type="GeneID" id="303368523"/>
<dbReference type="AlphaFoldDB" id="A0A1T4MHK4"/>
<proteinExistence type="predicted"/>
<keyword evidence="3" id="KW-1185">Reference proteome</keyword>
<feature type="transmembrane region" description="Helical" evidence="1">
    <location>
        <begin position="12"/>
        <end position="32"/>
    </location>
</feature>
<feature type="transmembrane region" description="Helical" evidence="1">
    <location>
        <begin position="221"/>
        <end position="240"/>
    </location>
</feature>
<name>A0A1T4MHK4_9SPIR</name>
<dbReference type="OrthoDB" id="6631730at2"/>
<feature type="transmembrane region" description="Helical" evidence="1">
    <location>
        <begin position="169"/>
        <end position="186"/>
    </location>
</feature>
<feature type="transmembrane region" description="Helical" evidence="1">
    <location>
        <begin position="94"/>
        <end position="111"/>
    </location>
</feature>
<dbReference type="Proteomes" id="UP000190395">
    <property type="component" value="Unassembled WGS sequence"/>
</dbReference>
<feature type="transmembrane region" description="Helical" evidence="1">
    <location>
        <begin position="139"/>
        <end position="163"/>
    </location>
</feature>
<feature type="transmembrane region" description="Helical" evidence="1">
    <location>
        <begin position="305"/>
        <end position="323"/>
    </location>
</feature>
<evidence type="ECO:0000313" key="3">
    <source>
        <dbReference type="Proteomes" id="UP000190395"/>
    </source>
</evidence>
<dbReference type="RefSeq" id="WP_078930619.1">
    <property type="nucleotide sequence ID" value="NZ_FUXC01000004.1"/>
</dbReference>
<keyword evidence="1" id="KW-0812">Transmembrane</keyword>
<accession>A0A1T4MHK4</accession>
<organism evidence="2 3">
    <name type="scientific">Treponema berlinense</name>
    <dbReference type="NCBI Taxonomy" id="225004"/>
    <lineage>
        <taxon>Bacteria</taxon>
        <taxon>Pseudomonadati</taxon>
        <taxon>Spirochaetota</taxon>
        <taxon>Spirochaetia</taxon>
        <taxon>Spirochaetales</taxon>
        <taxon>Treponemataceae</taxon>
        <taxon>Treponema</taxon>
    </lineage>
</organism>
<dbReference type="InterPro" id="IPR049458">
    <property type="entry name" value="EpsG-like"/>
</dbReference>